<dbReference type="Pfam" id="PF13419">
    <property type="entry name" value="HAD_2"/>
    <property type="match status" value="1"/>
</dbReference>
<feature type="non-terminal residue" evidence="6">
    <location>
        <position position="1"/>
    </location>
</feature>
<keyword evidence="3" id="KW-0479">Metal-binding</keyword>
<dbReference type="PANTHER" id="PTHR46470">
    <property type="entry name" value="N-ACYLNEURAMINATE-9-PHOSPHATASE"/>
    <property type="match status" value="1"/>
</dbReference>
<dbReference type="InterPro" id="IPR036412">
    <property type="entry name" value="HAD-like_sf"/>
</dbReference>
<comment type="similarity">
    <text evidence="2">Belongs to the HAD-like hydrolase superfamily.</text>
</comment>
<evidence type="ECO:0000313" key="7">
    <source>
        <dbReference type="Proteomes" id="UP000070657"/>
    </source>
</evidence>
<dbReference type="InterPro" id="IPR051400">
    <property type="entry name" value="HAD-like_hydrolase"/>
</dbReference>
<dbReference type="InterPro" id="IPR006439">
    <property type="entry name" value="HAD-SF_hydro_IA"/>
</dbReference>
<keyword evidence="4" id="KW-0378">Hydrolase</keyword>
<evidence type="ECO:0000256" key="2">
    <source>
        <dbReference type="ARBA" id="ARBA00007958"/>
    </source>
</evidence>
<reference evidence="6 7" key="1">
    <citation type="journal article" date="2016" name="Sci. Rep.">
        <title>Metabolic traits of an uncultured archaeal lineage -MSBL1- from brine pools of the Red Sea.</title>
        <authorList>
            <person name="Mwirichia R."/>
            <person name="Alam I."/>
            <person name="Rashid M."/>
            <person name="Vinu M."/>
            <person name="Ba-Alawi W."/>
            <person name="Anthony Kamau A."/>
            <person name="Kamanda Ngugi D."/>
            <person name="Goker M."/>
            <person name="Klenk H.P."/>
            <person name="Bajic V."/>
            <person name="Stingl U."/>
        </authorList>
    </citation>
    <scope>NUCLEOTIDE SEQUENCE [LARGE SCALE GENOMIC DNA]</scope>
    <source>
        <strain evidence="6">SCGC-AAA259E22</strain>
    </source>
</reference>
<dbReference type="Proteomes" id="UP000070657">
    <property type="component" value="Unassembled WGS sequence"/>
</dbReference>
<dbReference type="GO" id="GO:0046872">
    <property type="term" value="F:metal ion binding"/>
    <property type="evidence" value="ECO:0007669"/>
    <property type="project" value="UniProtKB-KW"/>
</dbReference>
<keyword evidence="5" id="KW-0460">Magnesium</keyword>
<dbReference type="NCBIfam" id="TIGR01549">
    <property type="entry name" value="HAD-SF-IA-v1"/>
    <property type="match status" value="1"/>
</dbReference>
<gene>
    <name evidence="6" type="ORF">AKJ66_00540</name>
</gene>
<dbReference type="InterPro" id="IPR006549">
    <property type="entry name" value="HAD-SF_hydro_IIIA"/>
</dbReference>
<proteinExistence type="inferred from homology"/>
<dbReference type="InterPro" id="IPR023214">
    <property type="entry name" value="HAD_sf"/>
</dbReference>
<dbReference type="InterPro" id="IPR041492">
    <property type="entry name" value="HAD_2"/>
</dbReference>
<dbReference type="NCBIfam" id="TIGR01509">
    <property type="entry name" value="HAD-SF-IA-v3"/>
    <property type="match status" value="1"/>
</dbReference>
<keyword evidence="7" id="KW-1185">Reference proteome</keyword>
<accession>A0A133UI64</accession>
<dbReference type="GO" id="GO:0016791">
    <property type="term" value="F:phosphatase activity"/>
    <property type="evidence" value="ECO:0007669"/>
    <property type="project" value="TreeGrafter"/>
</dbReference>
<dbReference type="EMBL" id="LHXP01000004">
    <property type="protein sequence ID" value="KXA93867.1"/>
    <property type="molecule type" value="Genomic_DNA"/>
</dbReference>
<dbReference type="NCBIfam" id="TIGR01662">
    <property type="entry name" value="HAD-SF-IIIA"/>
    <property type="match status" value="1"/>
</dbReference>
<evidence type="ECO:0000256" key="5">
    <source>
        <dbReference type="ARBA" id="ARBA00022842"/>
    </source>
</evidence>
<evidence type="ECO:0000313" key="6">
    <source>
        <dbReference type="EMBL" id="KXA93867.1"/>
    </source>
</evidence>
<comment type="caution">
    <text evidence="6">The sequence shown here is derived from an EMBL/GenBank/DDBJ whole genome shotgun (WGS) entry which is preliminary data.</text>
</comment>
<dbReference type="PANTHER" id="PTHR46470:SF2">
    <property type="entry name" value="GLYCERALDEHYDE 3-PHOSPHATE PHOSPHATASE"/>
    <property type="match status" value="1"/>
</dbReference>
<organism evidence="6 7">
    <name type="scientific">candidate division MSBL1 archaeon SCGC-AAA259E22</name>
    <dbReference type="NCBI Taxonomy" id="1698265"/>
    <lineage>
        <taxon>Archaea</taxon>
        <taxon>Methanobacteriati</taxon>
        <taxon>Methanobacteriota</taxon>
        <taxon>candidate division MSBL1</taxon>
    </lineage>
</organism>
<name>A0A133UI64_9EURY</name>
<protein>
    <recommendedName>
        <fullName evidence="8">HAD family hydrolase</fullName>
    </recommendedName>
</protein>
<dbReference type="SUPFAM" id="SSF56784">
    <property type="entry name" value="HAD-like"/>
    <property type="match status" value="1"/>
</dbReference>
<evidence type="ECO:0000256" key="3">
    <source>
        <dbReference type="ARBA" id="ARBA00022723"/>
    </source>
</evidence>
<dbReference type="FunFam" id="3.40.50.1000:FF:000022">
    <property type="entry name" value="Phosphoglycolate phosphatase"/>
    <property type="match status" value="1"/>
</dbReference>
<dbReference type="PRINTS" id="PR00413">
    <property type="entry name" value="HADHALOGNASE"/>
</dbReference>
<dbReference type="Gene3D" id="3.40.50.1000">
    <property type="entry name" value="HAD superfamily/HAD-like"/>
    <property type="match status" value="1"/>
</dbReference>
<evidence type="ECO:0000256" key="4">
    <source>
        <dbReference type="ARBA" id="ARBA00022801"/>
    </source>
</evidence>
<dbReference type="GO" id="GO:0044281">
    <property type="term" value="P:small molecule metabolic process"/>
    <property type="evidence" value="ECO:0007669"/>
    <property type="project" value="UniProtKB-ARBA"/>
</dbReference>
<evidence type="ECO:0008006" key="8">
    <source>
        <dbReference type="Google" id="ProtNLM"/>
    </source>
</evidence>
<sequence length="139" mass="15449">EDIKLNTIELYDGVEETLEDLKNMGLKLAVVSNAGKEHVKSRLNKTGLTRFFETVVSRDETKKAKPDPEPILSALNVLGVSPKKALMVGDSIQRDIKPGEKLGMVTAYAQYGDRNSESEEHVEPDIRLSNIKKLNSLLQ</sequence>
<comment type="cofactor">
    <cofactor evidence="1">
        <name>Mg(2+)</name>
        <dbReference type="ChEBI" id="CHEBI:18420"/>
    </cofactor>
</comment>
<evidence type="ECO:0000256" key="1">
    <source>
        <dbReference type="ARBA" id="ARBA00001946"/>
    </source>
</evidence>
<dbReference type="AlphaFoldDB" id="A0A133UI64"/>